<name>A0A450YMI0_9GAMM</name>
<dbReference type="PANTHER" id="PTHR45527:SF14">
    <property type="entry name" value="PLIPASTATIN SYNTHASE SUBUNIT B"/>
    <property type="match status" value="1"/>
</dbReference>
<accession>A0A450YMI0</accession>
<dbReference type="InterPro" id="IPR020845">
    <property type="entry name" value="AMP-binding_CS"/>
</dbReference>
<dbReference type="GO" id="GO:0031177">
    <property type="term" value="F:phosphopantetheine binding"/>
    <property type="evidence" value="ECO:0007669"/>
    <property type="project" value="TreeGrafter"/>
</dbReference>
<dbReference type="PROSITE" id="PS00455">
    <property type="entry name" value="AMP_BINDING"/>
    <property type="match status" value="1"/>
</dbReference>
<proteinExistence type="predicted"/>
<feature type="domain" description="AMP-dependent synthetase/ligase" evidence="1">
    <location>
        <begin position="47"/>
        <end position="254"/>
    </location>
</feature>
<dbReference type="GO" id="GO:0005829">
    <property type="term" value="C:cytosol"/>
    <property type="evidence" value="ECO:0007669"/>
    <property type="project" value="TreeGrafter"/>
</dbReference>
<reference evidence="2" key="1">
    <citation type="submission" date="2019-02" db="EMBL/GenBank/DDBJ databases">
        <authorList>
            <person name="Gruber-Vodicka R. H."/>
            <person name="Seah K. B. B."/>
        </authorList>
    </citation>
    <scope>NUCLEOTIDE SEQUENCE</scope>
    <source>
        <strain evidence="2">BECK_BZ125</strain>
    </source>
</reference>
<dbReference type="Pfam" id="PF00501">
    <property type="entry name" value="AMP-binding"/>
    <property type="match status" value="1"/>
</dbReference>
<dbReference type="FunFam" id="3.40.50.980:FF:000001">
    <property type="entry name" value="Non-ribosomal peptide synthetase"/>
    <property type="match status" value="1"/>
</dbReference>
<dbReference type="Gene3D" id="3.40.50.980">
    <property type="match status" value="2"/>
</dbReference>
<dbReference type="AlphaFoldDB" id="A0A450YMI0"/>
<organism evidence="2">
    <name type="scientific">Candidatus Kentrum sp. TC</name>
    <dbReference type="NCBI Taxonomy" id="2126339"/>
    <lineage>
        <taxon>Bacteria</taxon>
        <taxon>Pseudomonadati</taxon>
        <taxon>Pseudomonadota</taxon>
        <taxon>Gammaproteobacteria</taxon>
        <taxon>Candidatus Kentrum</taxon>
    </lineage>
</organism>
<evidence type="ECO:0000259" key="1">
    <source>
        <dbReference type="Pfam" id="PF00501"/>
    </source>
</evidence>
<dbReference type="PANTHER" id="PTHR45527">
    <property type="entry name" value="NONRIBOSOMAL PEPTIDE SYNTHETASE"/>
    <property type="match status" value="1"/>
</dbReference>
<dbReference type="InterPro" id="IPR020459">
    <property type="entry name" value="AMP-binding"/>
</dbReference>
<dbReference type="SUPFAM" id="SSF56801">
    <property type="entry name" value="Acetyl-CoA synthetase-like"/>
    <property type="match status" value="1"/>
</dbReference>
<dbReference type="GO" id="GO:0044550">
    <property type="term" value="P:secondary metabolite biosynthetic process"/>
    <property type="evidence" value="ECO:0007669"/>
    <property type="project" value="TreeGrafter"/>
</dbReference>
<dbReference type="PRINTS" id="PR00154">
    <property type="entry name" value="AMPBINDING"/>
</dbReference>
<dbReference type="EMBL" id="CAADFT010000020">
    <property type="protein sequence ID" value="VFK42699.1"/>
    <property type="molecule type" value="Genomic_DNA"/>
</dbReference>
<dbReference type="GO" id="GO:0043041">
    <property type="term" value="P:amino acid activation for nonribosomal peptide biosynthetic process"/>
    <property type="evidence" value="ECO:0007669"/>
    <property type="project" value="TreeGrafter"/>
</dbReference>
<sequence length="304" mass="34189">MKRYDGVDAHSEHSNIELSAAERHEILVEWNDTRTDYPKDKCIHQLFEEQVERTPDAIAVVFKGKRLTYQALNRRANRLARHLQSLGVEPETLEGVCVERSLEMIVGLLAILKAGGAYVPLNPSYPKERIAFMPADAEVGLFLTQERLVGGLPEHRARIVGLDADWEDFSEENPVSDVGPGNLAYVIYTSGSTGKPKGVAISHRAVNRLVFNTNYIELSSDDVVAQASNVSFDAATFEIWGALLHGARLVGITKLLFFRYVNENRWCYVLYRDSWHGLGVVQPLQGEDRSRLSSLQTSRFRGFR</sequence>
<gene>
    <name evidence="2" type="ORF">BECKTC1821E_GA0114239_102049</name>
</gene>
<evidence type="ECO:0000313" key="2">
    <source>
        <dbReference type="EMBL" id="VFK42699.1"/>
    </source>
</evidence>
<dbReference type="InterPro" id="IPR000873">
    <property type="entry name" value="AMP-dep_synth/lig_dom"/>
</dbReference>
<protein>
    <submittedName>
        <fullName evidence="2">AMP-binding enzyme</fullName>
    </submittedName>
</protein>